<evidence type="ECO:0000313" key="9">
    <source>
        <dbReference type="Proteomes" id="UP000024836"/>
    </source>
</evidence>
<dbReference type="Gene3D" id="3.60.21.10">
    <property type="match status" value="1"/>
</dbReference>
<dbReference type="SUPFAM" id="SSF56300">
    <property type="entry name" value="Metallo-dependent phosphatases"/>
    <property type="match status" value="1"/>
</dbReference>
<dbReference type="EMBL" id="AQQY01000003">
    <property type="protein sequence ID" value="KCV82449.1"/>
    <property type="molecule type" value="Genomic_DNA"/>
</dbReference>
<organism evidence="8 9">
    <name type="scientific">Actibacterium atlanticum</name>
    <dbReference type="NCBI Taxonomy" id="1461693"/>
    <lineage>
        <taxon>Bacteria</taxon>
        <taxon>Pseudomonadati</taxon>
        <taxon>Pseudomonadota</taxon>
        <taxon>Alphaproteobacteria</taxon>
        <taxon>Rhodobacterales</taxon>
        <taxon>Roseobacteraceae</taxon>
        <taxon>Actibacterium</taxon>
    </lineage>
</organism>
<dbReference type="InterPro" id="IPR027417">
    <property type="entry name" value="P-loop_NTPase"/>
</dbReference>
<dbReference type="InterPro" id="IPR057123">
    <property type="entry name" value="STAND_NTPase4_dom"/>
</dbReference>
<gene>
    <name evidence="8" type="ORF">ATO10_05891</name>
</gene>
<feature type="domain" description="Calcineurin-like phosphoesterase" evidence="6">
    <location>
        <begin position="8"/>
        <end position="252"/>
    </location>
</feature>
<comment type="caution">
    <text evidence="8">The sequence shown here is derived from an EMBL/GenBank/DDBJ whole genome shotgun (WGS) entry which is preliminary data.</text>
</comment>
<dbReference type="Proteomes" id="UP000024836">
    <property type="component" value="Unassembled WGS sequence"/>
</dbReference>
<dbReference type="RefSeq" id="WP_035249347.1">
    <property type="nucleotide sequence ID" value="NZ_AQQY01000003.1"/>
</dbReference>
<dbReference type="GO" id="GO:0046872">
    <property type="term" value="F:metal ion binding"/>
    <property type="evidence" value="ECO:0007669"/>
    <property type="project" value="UniProtKB-KW"/>
</dbReference>
<accession>A0A058ZLE9</accession>
<sequence length="1068" mass="121995">MTSSNVTNILHLTDLHYKTDRSYDQNIVLGALLADIQLLAKNVGEPDLIVFSGDLVHSADDTNTYDKLYDEFIERLLKVTNCDHSRLFLAPGNHDLHRSAVKTNRDQQEKLVVEFTDRNSLNAAYLGGQLTKFAQDKLSAYFDFSEFFERPHELYSNEFGSAHDIPELGITVVSLNTAWLGWAGLDKLSDAGLLAFPEAVLTEIIAEIQKDRFVVFNYHHPDFWQNDASSSDFKDLLDKTGDLLLFGHVHDPRPATVGHSKQSLVQNQAGALYTWRQDRYLGYSMIRVSPKEKFAHVILRSYFDKRRAFDAASNISDTGGNYYSCDRAETFFNSVIDAGRLATLKAWVANEVKTKATEDYSEGVLEKPTHDVFVPPPLVRLVLKDLDKENDRPIFVEQPIKFAQIIDSEHNFIVESLPEHGKTSLLNQLCIDTAVQAGQKNSHRHLIPVVLHFNDFSPGTKRAEKAVRDCLPGLPNGCTIESLLADGCFTLFIDDLARTDGKRLEELRKFISKYKKNRFVITTTAVKRKAGLVPDFGFSANFEQVVLKQFRRTDLRKLVQKMDDGGVSEEELLDRVIAKLRAINVPATPINSSLLADIISRDKSFSPLNRPTLIERFIETLLEKNSLGEVERKKFDFTNQVHYLGSVAEHMCRENKYVFQYDEIFLFTDSYLKGLGLNFGAKDIIDNTIASKIFLSRKGSDLISFRFRAFLEFFVAAQMRNKKCFRDWVLNDQRYLSYMNEIEYYAGLARNDLELLQFVSSKHIEYHDDLFGADFQNLFKSIDTTKLPLTLEDNEKFAEELAGQLQEAPMSQSERDEVLDAELPRDAEGRQEVFRPQADDIPSKYMISLFIYTALVKNTELIEDTEKRLHLANVLKSWASTILTSFFLIPNLVKNRKMTINGLSYIVSYPHDYTDDQVAKSIAINLPKEVGRLVFLLLGTGKLEVQLSQKTMQETDEPDLVEFLRCCLRIDLRLGEWWKLPRQFSDRVKGNKSLQETMLSKATEVYRLGSDPQPIQNELEDEIVDIYSSVYAVSKGKRAELRNRKKKSMQRSRNLKRLTAKLPGSDND</sequence>
<dbReference type="InterPro" id="IPR050884">
    <property type="entry name" value="CNP_phosphodiesterase-III"/>
</dbReference>
<keyword evidence="2 8" id="KW-0378">Hydrolase</keyword>
<dbReference type="InterPro" id="IPR029052">
    <property type="entry name" value="Metallo-depent_PP-like"/>
</dbReference>
<proteinExistence type="inferred from homology"/>
<dbReference type="AlphaFoldDB" id="A0A058ZLE9"/>
<evidence type="ECO:0000256" key="5">
    <source>
        <dbReference type="SAM" id="MobiDB-lite"/>
    </source>
</evidence>
<feature type="compositionally biased region" description="Basic residues" evidence="5">
    <location>
        <begin position="1043"/>
        <end position="1059"/>
    </location>
</feature>
<dbReference type="Pfam" id="PF24406">
    <property type="entry name" value="nSTAND_NTPase4"/>
    <property type="match status" value="1"/>
</dbReference>
<dbReference type="GO" id="GO:0016787">
    <property type="term" value="F:hydrolase activity"/>
    <property type="evidence" value="ECO:0007669"/>
    <property type="project" value="UniProtKB-KW"/>
</dbReference>
<keyword evidence="3" id="KW-0408">Iron</keyword>
<feature type="domain" description="STAND NTPase 4 small alpha/beta" evidence="7">
    <location>
        <begin position="657"/>
        <end position="715"/>
    </location>
</feature>
<dbReference type="PANTHER" id="PTHR42988:SF2">
    <property type="entry name" value="CYCLIC NUCLEOTIDE PHOSPHODIESTERASE CBUA0032-RELATED"/>
    <property type="match status" value="1"/>
</dbReference>
<evidence type="ECO:0000256" key="4">
    <source>
        <dbReference type="ARBA" id="ARBA00025742"/>
    </source>
</evidence>
<reference evidence="8 9" key="1">
    <citation type="submission" date="2013-04" db="EMBL/GenBank/DDBJ databases">
        <title>Shimia sp. 22II-S11-Z10 Genome Sequencing.</title>
        <authorList>
            <person name="Lai Q."/>
            <person name="Li G."/>
            <person name="Shao Z."/>
        </authorList>
    </citation>
    <scope>NUCLEOTIDE SEQUENCE [LARGE SCALE GENOMIC DNA]</scope>
    <source>
        <strain evidence="9">22II-S11-Z10</strain>
    </source>
</reference>
<evidence type="ECO:0000259" key="6">
    <source>
        <dbReference type="Pfam" id="PF00149"/>
    </source>
</evidence>
<dbReference type="InterPro" id="IPR004843">
    <property type="entry name" value="Calcineurin-like_PHP"/>
</dbReference>
<keyword evidence="1" id="KW-0479">Metal-binding</keyword>
<name>A0A058ZLE9_9RHOB</name>
<dbReference type="STRING" id="1461693.ATO10_05891"/>
<dbReference type="PANTHER" id="PTHR42988">
    <property type="entry name" value="PHOSPHOHYDROLASE"/>
    <property type="match status" value="1"/>
</dbReference>
<evidence type="ECO:0000313" key="8">
    <source>
        <dbReference type="EMBL" id="KCV82449.1"/>
    </source>
</evidence>
<evidence type="ECO:0000259" key="7">
    <source>
        <dbReference type="Pfam" id="PF24406"/>
    </source>
</evidence>
<evidence type="ECO:0000256" key="1">
    <source>
        <dbReference type="ARBA" id="ARBA00022723"/>
    </source>
</evidence>
<keyword evidence="9" id="KW-1185">Reference proteome</keyword>
<dbReference type="eggNOG" id="COG5635">
    <property type="taxonomic scope" value="Bacteria"/>
</dbReference>
<protein>
    <submittedName>
        <fullName evidence="8">Phosphohydrolase</fullName>
    </submittedName>
</protein>
<feature type="region of interest" description="Disordered" evidence="5">
    <location>
        <begin position="1041"/>
        <end position="1068"/>
    </location>
</feature>
<evidence type="ECO:0000256" key="3">
    <source>
        <dbReference type="ARBA" id="ARBA00023004"/>
    </source>
</evidence>
<dbReference type="eggNOG" id="COG1409">
    <property type="taxonomic scope" value="Bacteria"/>
</dbReference>
<dbReference type="Pfam" id="PF00149">
    <property type="entry name" value="Metallophos"/>
    <property type="match status" value="1"/>
</dbReference>
<comment type="similarity">
    <text evidence="4">Belongs to the cyclic nucleotide phosphodiesterase class-III family.</text>
</comment>
<dbReference type="OrthoDB" id="651281at2"/>
<evidence type="ECO:0000256" key="2">
    <source>
        <dbReference type="ARBA" id="ARBA00022801"/>
    </source>
</evidence>
<dbReference type="Gene3D" id="3.40.50.300">
    <property type="entry name" value="P-loop containing nucleotide triphosphate hydrolases"/>
    <property type="match status" value="1"/>
</dbReference>